<keyword evidence="3" id="KW-1185">Reference proteome</keyword>
<proteinExistence type="predicted"/>
<dbReference type="OrthoDB" id="17560at2759"/>
<sequence length="236" mass="25677">MSGPQCCENPPILNPRSGDGCVEQLGGLNAYIVGSQDSKLAILLLSDIFGYEAPNFRKLADKVAAAGFYVVVPDYFNGDPFAPENPERPFMVWLKDHGTDKGSEDTKPIIQALKSKGISKIGAAGFCWGAKVAVELAKCELIQAAVLVHPAFVTPDDIKGAKVPIAVLGAEIDRLSPPELLKHFEEVLAAKSEVDGFVKIYPKTSHGWTIRYKVEDEAAAMEAHSDMIQWFTKFVK</sequence>
<evidence type="ECO:0000313" key="3">
    <source>
        <dbReference type="Proteomes" id="UP000806378"/>
    </source>
</evidence>
<dbReference type="Pfam" id="PF01738">
    <property type="entry name" value="DLH"/>
    <property type="match status" value="1"/>
</dbReference>
<dbReference type="GO" id="GO:0016787">
    <property type="term" value="F:hydrolase activity"/>
    <property type="evidence" value="ECO:0007669"/>
    <property type="project" value="InterPro"/>
</dbReference>
<dbReference type="Gramene" id="rna-gnl|WGS:JABURB|Cocit.L1788.1">
    <property type="protein sequence ID" value="cds-KAF7848628.1"/>
    <property type="gene ID" value="gene-BT93_L1788"/>
</dbReference>
<dbReference type="EMBL" id="MU090042">
    <property type="protein sequence ID" value="KAF7848628.1"/>
    <property type="molecule type" value="Genomic_DNA"/>
</dbReference>
<feature type="domain" description="Dienelactone hydrolase" evidence="1">
    <location>
        <begin position="29"/>
        <end position="234"/>
    </location>
</feature>
<protein>
    <recommendedName>
        <fullName evidence="1">Dienelactone hydrolase domain-containing protein</fullName>
    </recommendedName>
</protein>
<dbReference type="AlphaFoldDB" id="A0A8T0CLT0"/>
<dbReference type="Gene3D" id="3.40.50.1820">
    <property type="entry name" value="alpha/beta hydrolase"/>
    <property type="match status" value="1"/>
</dbReference>
<dbReference type="InterPro" id="IPR029058">
    <property type="entry name" value="AB_hydrolase_fold"/>
</dbReference>
<gene>
    <name evidence="2" type="ORF">BT93_L1788</name>
</gene>
<accession>A0A8T0CLT0</accession>
<dbReference type="PANTHER" id="PTHR17630:SF97">
    <property type="entry name" value="ENDO-1,31,4-BETA-D-GLUCANASE-LIKE"/>
    <property type="match status" value="1"/>
</dbReference>
<comment type="caution">
    <text evidence="2">The sequence shown here is derived from an EMBL/GenBank/DDBJ whole genome shotgun (WGS) entry which is preliminary data.</text>
</comment>
<organism evidence="2 3">
    <name type="scientific">Corymbia citriodora subsp. variegata</name>
    <dbReference type="NCBI Taxonomy" id="360336"/>
    <lineage>
        <taxon>Eukaryota</taxon>
        <taxon>Viridiplantae</taxon>
        <taxon>Streptophyta</taxon>
        <taxon>Embryophyta</taxon>
        <taxon>Tracheophyta</taxon>
        <taxon>Spermatophyta</taxon>
        <taxon>Magnoliopsida</taxon>
        <taxon>eudicotyledons</taxon>
        <taxon>Gunneridae</taxon>
        <taxon>Pentapetalae</taxon>
        <taxon>rosids</taxon>
        <taxon>malvids</taxon>
        <taxon>Myrtales</taxon>
        <taxon>Myrtaceae</taxon>
        <taxon>Myrtoideae</taxon>
        <taxon>Eucalypteae</taxon>
        <taxon>Corymbia</taxon>
    </lineage>
</organism>
<name>A0A8T0CLT0_CORYI</name>
<dbReference type="Proteomes" id="UP000806378">
    <property type="component" value="Unassembled WGS sequence"/>
</dbReference>
<evidence type="ECO:0000313" key="2">
    <source>
        <dbReference type="EMBL" id="KAF7848628.1"/>
    </source>
</evidence>
<dbReference type="SUPFAM" id="SSF53474">
    <property type="entry name" value="alpha/beta-Hydrolases"/>
    <property type="match status" value="1"/>
</dbReference>
<dbReference type="InterPro" id="IPR002925">
    <property type="entry name" value="Dienelactn_hydro"/>
</dbReference>
<evidence type="ECO:0000259" key="1">
    <source>
        <dbReference type="Pfam" id="PF01738"/>
    </source>
</evidence>
<dbReference type="PANTHER" id="PTHR17630">
    <property type="entry name" value="DIENELACTONE HYDROLASE"/>
    <property type="match status" value="1"/>
</dbReference>
<reference evidence="2" key="1">
    <citation type="submission" date="2020-05" db="EMBL/GenBank/DDBJ databases">
        <title>WGS assembly of Corymbia citriodora subspecies variegata.</title>
        <authorList>
            <person name="Barry K."/>
            <person name="Hundley H."/>
            <person name="Shu S."/>
            <person name="Jenkins J."/>
            <person name="Grimwood J."/>
            <person name="Baten A."/>
        </authorList>
    </citation>
    <scope>NUCLEOTIDE SEQUENCE</scope>
    <source>
        <strain evidence="2">CV2-018</strain>
    </source>
</reference>